<evidence type="ECO:0000259" key="2">
    <source>
        <dbReference type="Pfam" id="PF00171"/>
    </source>
</evidence>
<dbReference type="PANTHER" id="PTHR43353">
    <property type="entry name" value="SUCCINATE-SEMIALDEHYDE DEHYDROGENASE, MITOCHONDRIAL"/>
    <property type="match status" value="1"/>
</dbReference>
<dbReference type="CDD" id="cd07129">
    <property type="entry name" value="ALDH_KGSADH"/>
    <property type="match status" value="1"/>
</dbReference>
<evidence type="ECO:0000313" key="3">
    <source>
        <dbReference type="EMBL" id="CAB4785952.1"/>
    </source>
</evidence>
<dbReference type="Pfam" id="PF00171">
    <property type="entry name" value="Aldedh"/>
    <property type="match status" value="1"/>
</dbReference>
<dbReference type="Gene3D" id="3.40.309.10">
    <property type="entry name" value="Aldehyde Dehydrogenase, Chain A, domain 2"/>
    <property type="match status" value="1"/>
</dbReference>
<dbReference type="EMBL" id="CAFAAC010000029">
    <property type="protein sequence ID" value="CAB4785952.1"/>
    <property type="molecule type" value="Genomic_DNA"/>
</dbReference>
<keyword evidence="1" id="KW-0560">Oxidoreductase</keyword>
<feature type="domain" description="Aldehyde dehydrogenase" evidence="2">
    <location>
        <begin position="3"/>
        <end position="444"/>
    </location>
</feature>
<dbReference type="InterPro" id="IPR044151">
    <property type="entry name" value="ALDH_KGSADH"/>
</dbReference>
<dbReference type="SUPFAM" id="SSF53720">
    <property type="entry name" value="ALDH-like"/>
    <property type="match status" value="1"/>
</dbReference>
<sequence length="490" mass="50818">MSIQSVNPRTGEVFGPEIAASKPSDIDSMIAGAVSAFATWSQFSASKRAKVLISLADALDANVGKLVEIADAETGLGVPRLTGEVGRTTFQFRSFAEALNSGDFVAPILDAALDAPVPQGHPKFLKTFRAIGPVAVFGASNFPFAFSVLGGDTASALAAGCSVVIKAHPAHPQTSQLSFEIAKKALADAGAPEGLISLGHGFDFGKSVINDSRISAGAFTGSKAGGRALFDMAQDRQTPIPFYGELGSVNPVVVTESAMSDVSAFAGAYLDSLLMGNGQFCTNPSVLFVPESAEFIAAVQEQLSQRDPAPFLSEATKTLHDNNRAEVIAKTHAQVLQGKSAPTQGFFSSPAVLVVTAQSVLTQPELLATECFGPTGLVVTYANPAQLLTILSKLEGALVGCLFSLKISDLEEQILNALALKAGRVAFNAWPTGVAVTAGQNHGGPYPASTSSLHTSVGTSAITRFLRPVAFQGLPDESYTAVTADTVRGK</sequence>
<gene>
    <name evidence="3" type="ORF">UFOPK2967_00612</name>
    <name evidence="4" type="ORF">UFOPK4114_00164</name>
</gene>
<evidence type="ECO:0000256" key="1">
    <source>
        <dbReference type="ARBA" id="ARBA00023002"/>
    </source>
</evidence>
<reference evidence="3" key="1">
    <citation type="submission" date="2020-05" db="EMBL/GenBank/DDBJ databases">
        <authorList>
            <person name="Chiriac C."/>
            <person name="Salcher M."/>
            <person name="Ghai R."/>
            <person name="Kavagutti S V."/>
        </authorList>
    </citation>
    <scope>NUCLEOTIDE SEQUENCE</scope>
</reference>
<dbReference type="InterPro" id="IPR050740">
    <property type="entry name" value="Aldehyde_DH_Superfamily"/>
</dbReference>
<organism evidence="3">
    <name type="scientific">freshwater metagenome</name>
    <dbReference type="NCBI Taxonomy" id="449393"/>
    <lineage>
        <taxon>unclassified sequences</taxon>
        <taxon>metagenomes</taxon>
        <taxon>ecological metagenomes</taxon>
    </lineage>
</organism>
<dbReference type="InterPro" id="IPR016161">
    <property type="entry name" value="Ald_DH/histidinol_DH"/>
</dbReference>
<dbReference type="EMBL" id="CAFBPP010000003">
    <property type="protein sequence ID" value="CAB5009436.1"/>
    <property type="molecule type" value="Genomic_DNA"/>
</dbReference>
<dbReference type="InterPro" id="IPR016163">
    <property type="entry name" value="Ald_DH_C"/>
</dbReference>
<name>A0A6J6WMK3_9ZZZZ</name>
<dbReference type="InterPro" id="IPR015590">
    <property type="entry name" value="Aldehyde_DH_dom"/>
</dbReference>
<accession>A0A6J6WMK3</accession>
<dbReference type="InterPro" id="IPR016162">
    <property type="entry name" value="Ald_DH_N"/>
</dbReference>
<protein>
    <submittedName>
        <fullName evidence="3">Unannotated protein</fullName>
    </submittedName>
</protein>
<dbReference type="AlphaFoldDB" id="A0A6J6WMK3"/>
<dbReference type="PANTHER" id="PTHR43353:SF3">
    <property type="entry name" value="ALDEHYDE DEHYDROGENASE-RELATED"/>
    <property type="match status" value="1"/>
</dbReference>
<dbReference type="GO" id="GO:0016620">
    <property type="term" value="F:oxidoreductase activity, acting on the aldehyde or oxo group of donors, NAD or NADP as acceptor"/>
    <property type="evidence" value="ECO:0007669"/>
    <property type="project" value="InterPro"/>
</dbReference>
<dbReference type="Gene3D" id="3.40.605.10">
    <property type="entry name" value="Aldehyde Dehydrogenase, Chain A, domain 1"/>
    <property type="match status" value="1"/>
</dbReference>
<evidence type="ECO:0000313" key="4">
    <source>
        <dbReference type="EMBL" id="CAB5009436.1"/>
    </source>
</evidence>
<proteinExistence type="predicted"/>